<dbReference type="InterPro" id="IPR029021">
    <property type="entry name" value="Prot-tyrosine_phosphatase-like"/>
</dbReference>
<organism evidence="1 2">
    <name type="scientific">Terricaulis silvestris</name>
    <dbReference type="NCBI Taxonomy" id="2686094"/>
    <lineage>
        <taxon>Bacteria</taxon>
        <taxon>Pseudomonadati</taxon>
        <taxon>Pseudomonadota</taxon>
        <taxon>Alphaproteobacteria</taxon>
        <taxon>Caulobacterales</taxon>
        <taxon>Caulobacteraceae</taxon>
        <taxon>Terricaulis</taxon>
    </lineage>
</organism>
<sequence length="175" mass="19243">MDIIVCPLSRASEIARDRKPARVVSLLDPGSRFPILDGYGFDRHLRLEIHDIEAESEGMDALCDKRMSAILDFVGGWERSDPILIHCYAGISRSTATAYITACAHNPDQDEEEIALALRAASSTASPNRRFIALADAALGRGGRMTRAIESIGRGPPWYEVGEANPFMLNVRRTT</sequence>
<gene>
    <name evidence="1" type="ORF">DSM104635_02599</name>
</gene>
<dbReference type="AlphaFoldDB" id="A0A6I6MQQ6"/>
<evidence type="ECO:0000313" key="1">
    <source>
        <dbReference type="EMBL" id="QGZ95748.1"/>
    </source>
</evidence>
<dbReference type="RefSeq" id="WP_187448151.1">
    <property type="nucleotide sequence ID" value="NZ_CP047045.1"/>
</dbReference>
<dbReference type="SUPFAM" id="SSF52799">
    <property type="entry name" value="(Phosphotyrosine protein) phosphatases II"/>
    <property type="match status" value="1"/>
</dbReference>
<dbReference type="EMBL" id="CP047045">
    <property type="protein sequence ID" value="QGZ95748.1"/>
    <property type="molecule type" value="Genomic_DNA"/>
</dbReference>
<evidence type="ECO:0000313" key="2">
    <source>
        <dbReference type="Proteomes" id="UP000431269"/>
    </source>
</evidence>
<accession>A0A6I6MQQ6</accession>
<protein>
    <recommendedName>
        <fullName evidence="3">Tyrosine specific protein phosphatases domain-containing protein</fullName>
    </recommendedName>
</protein>
<dbReference type="Gene3D" id="3.90.190.10">
    <property type="entry name" value="Protein tyrosine phosphatase superfamily"/>
    <property type="match status" value="1"/>
</dbReference>
<dbReference type="Proteomes" id="UP000431269">
    <property type="component" value="Chromosome"/>
</dbReference>
<evidence type="ECO:0008006" key="3">
    <source>
        <dbReference type="Google" id="ProtNLM"/>
    </source>
</evidence>
<dbReference type="KEGG" id="tsv:DSM104635_02599"/>
<keyword evidence="2" id="KW-1185">Reference proteome</keyword>
<name>A0A6I6MQQ6_9CAUL</name>
<proteinExistence type="predicted"/>
<reference evidence="2" key="1">
    <citation type="submission" date="2019-12" db="EMBL/GenBank/DDBJ databases">
        <title>Complete genome of Terracaulis silvestris 0127_4.</title>
        <authorList>
            <person name="Vieira S."/>
            <person name="Riedel T."/>
            <person name="Sproer C."/>
            <person name="Pascual J."/>
            <person name="Boedeker C."/>
            <person name="Overmann J."/>
        </authorList>
    </citation>
    <scope>NUCLEOTIDE SEQUENCE [LARGE SCALE GENOMIC DNA]</scope>
    <source>
        <strain evidence="2">0127_4</strain>
    </source>
</reference>